<dbReference type="InterPro" id="IPR031927">
    <property type="entry name" value="DUF4767"/>
</dbReference>
<evidence type="ECO:0000313" key="4">
    <source>
        <dbReference type="Proteomes" id="UP000051461"/>
    </source>
</evidence>
<feature type="domain" description="DUF4767" evidence="2">
    <location>
        <begin position="75"/>
        <end position="210"/>
    </location>
</feature>
<evidence type="ECO:0000256" key="1">
    <source>
        <dbReference type="SAM" id="MobiDB-lite"/>
    </source>
</evidence>
<dbReference type="RefSeq" id="WP_057905453.1">
    <property type="nucleotide sequence ID" value="NZ_AZDA01000117.1"/>
</dbReference>
<dbReference type="PATRIC" id="fig|1423726.3.peg.1336"/>
<sequence>MKKWGFGLAGFVLGLAIILVVGITLENRQTQQVTTNSAAESKAASTADQTTKTGTSSTSESTASATSSSTQKSSALWNHTKAQKLSTFMSAWGNVMDQQYEESTVSSPVNFYGMKFPQDLSEIRFKVDDADATIESSTSGTGNKDYELVAVYSDAATAKSMGAHLYFFTLHNGSPVTLITQQTNGDVQSDGLYFKPTANKSLSNGFATIIDGGTPSM</sequence>
<feature type="region of interest" description="Disordered" evidence="1">
    <location>
        <begin position="34"/>
        <end position="72"/>
    </location>
</feature>
<feature type="compositionally biased region" description="Low complexity" evidence="1">
    <location>
        <begin position="44"/>
        <end position="72"/>
    </location>
</feature>
<comment type="caution">
    <text evidence="3">The sequence shown here is derived from an EMBL/GenBank/DDBJ whole genome shotgun (WGS) entry which is preliminary data.</text>
</comment>
<keyword evidence="4" id="KW-1185">Reference proteome</keyword>
<dbReference type="STRING" id="1423726.FC07_GL001289"/>
<keyword evidence="3" id="KW-0449">Lipoprotein</keyword>
<gene>
    <name evidence="3" type="ORF">FC07_GL001289</name>
</gene>
<dbReference type="AlphaFoldDB" id="A0A0R1GH79"/>
<reference evidence="3 4" key="1">
    <citation type="journal article" date="2015" name="Genome Announc.">
        <title>Expanding the biotechnology potential of lactobacilli through comparative genomics of 213 strains and associated genera.</title>
        <authorList>
            <person name="Sun Z."/>
            <person name="Harris H.M."/>
            <person name="McCann A."/>
            <person name="Guo C."/>
            <person name="Argimon S."/>
            <person name="Zhang W."/>
            <person name="Yang X."/>
            <person name="Jeffery I.B."/>
            <person name="Cooney J.C."/>
            <person name="Kagawa T.F."/>
            <person name="Liu W."/>
            <person name="Song Y."/>
            <person name="Salvetti E."/>
            <person name="Wrobel A."/>
            <person name="Rasinkangas P."/>
            <person name="Parkhill J."/>
            <person name="Rea M.C."/>
            <person name="O'Sullivan O."/>
            <person name="Ritari J."/>
            <person name="Douillard F.P."/>
            <person name="Paul Ross R."/>
            <person name="Yang R."/>
            <person name="Briner A.E."/>
            <person name="Felis G.E."/>
            <person name="de Vos W.M."/>
            <person name="Barrangou R."/>
            <person name="Klaenhammer T.R."/>
            <person name="Caufield P.W."/>
            <person name="Cui Y."/>
            <person name="Zhang H."/>
            <person name="O'Toole P.W."/>
        </authorList>
    </citation>
    <scope>NUCLEOTIDE SEQUENCE [LARGE SCALE GENOMIC DNA]</scope>
    <source>
        <strain evidence="3 4">DSM 20003</strain>
    </source>
</reference>
<name>A0A0R1GH79_9LACO</name>
<accession>A0A0R1GH79</accession>
<dbReference type="EMBL" id="AZDA01000117">
    <property type="protein sequence ID" value="KRK33360.1"/>
    <property type="molecule type" value="Genomic_DNA"/>
</dbReference>
<proteinExistence type="predicted"/>
<dbReference type="Pfam" id="PF15983">
    <property type="entry name" value="DUF4767"/>
    <property type="match status" value="1"/>
</dbReference>
<evidence type="ECO:0000259" key="2">
    <source>
        <dbReference type="Pfam" id="PF15983"/>
    </source>
</evidence>
<evidence type="ECO:0000313" key="3">
    <source>
        <dbReference type="EMBL" id="KRK33360.1"/>
    </source>
</evidence>
<dbReference type="Proteomes" id="UP000051461">
    <property type="component" value="Unassembled WGS sequence"/>
</dbReference>
<organism evidence="3 4">
    <name type="scientific">Loigolactobacillus bifermentans DSM 20003</name>
    <dbReference type="NCBI Taxonomy" id="1423726"/>
    <lineage>
        <taxon>Bacteria</taxon>
        <taxon>Bacillati</taxon>
        <taxon>Bacillota</taxon>
        <taxon>Bacilli</taxon>
        <taxon>Lactobacillales</taxon>
        <taxon>Lactobacillaceae</taxon>
        <taxon>Loigolactobacillus</taxon>
    </lineage>
</organism>
<dbReference type="OrthoDB" id="2149782at2"/>
<protein>
    <submittedName>
        <fullName evidence="3">Lipoprotein</fullName>
    </submittedName>
</protein>